<dbReference type="OrthoDB" id="286734at2759"/>
<dbReference type="RefSeq" id="XP_024348851.1">
    <property type="nucleotide sequence ID" value="XM_024496711.1"/>
</dbReference>
<dbReference type="CTD" id="36343177"/>
<dbReference type="EMBL" id="APAU02000078">
    <property type="protein sequence ID" value="EUB57655.1"/>
    <property type="molecule type" value="Genomic_DNA"/>
</dbReference>
<evidence type="ECO:0000256" key="1">
    <source>
        <dbReference type="ARBA" id="ARBA00004141"/>
    </source>
</evidence>
<keyword evidence="5 8" id="KW-0472">Membrane</keyword>
<feature type="transmembrane region" description="Helical" evidence="8">
    <location>
        <begin position="309"/>
        <end position="330"/>
    </location>
</feature>
<feature type="transmembrane region" description="Helical" evidence="8">
    <location>
        <begin position="378"/>
        <end position="395"/>
    </location>
</feature>
<comment type="caution">
    <text evidence="9">The sequence shown here is derived from an EMBL/GenBank/DDBJ whole genome shotgun (WGS) entry which is preliminary data.</text>
</comment>
<dbReference type="PANTHER" id="PTHR13906:SF4">
    <property type="entry name" value="LYSOPHOSPHOLIPID ACYLTRANSFERASE 6"/>
    <property type="match status" value="1"/>
</dbReference>
<evidence type="ECO:0000256" key="4">
    <source>
        <dbReference type="ARBA" id="ARBA00022989"/>
    </source>
</evidence>
<dbReference type="GO" id="GO:0016020">
    <property type="term" value="C:membrane"/>
    <property type="evidence" value="ECO:0007669"/>
    <property type="project" value="UniProtKB-SubCell"/>
</dbReference>
<evidence type="ECO:0000256" key="6">
    <source>
        <dbReference type="ARBA" id="ARBA00023315"/>
    </source>
</evidence>
<name>W6U9H6_ECHGR</name>
<keyword evidence="6 9" id="KW-0012">Acyltransferase</keyword>
<dbReference type="Proteomes" id="UP000019149">
    <property type="component" value="Unassembled WGS sequence"/>
</dbReference>
<feature type="compositionally biased region" description="Basic and acidic residues" evidence="7">
    <location>
        <begin position="151"/>
        <end position="162"/>
    </location>
</feature>
<dbReference type="PANTHER" id="PTHR13906">
    <property type="entry name" value="PORCUPINE"/>
    <property type="match status" value="1"/>
</dbReference>
<dbReference type="GeneID" id="36343177"/>
<gene>
    <name evidence="9" type="ORF">EGR_07462</name>
</gene>
<protein>
    <submittedName>
        <fullName evidence="9">Lysophospholipid acyltransferase 2</fullName>
    </submittedName>
</protein>
<feature type="transmembrane region" description="Helical" evidence="8">
    <location>
        <begin position="452"/>
        <end position="474"/>
    </location>
</feature>
<keyword evidence="3 8" id="KW-0812">Transmembrane</keyword>
<dbReference type="InterPro" id="IPR004299">
    <property type="entry name" value="MBOAT_fam"/>
</dbReference>
<organism evidence="9 10">
    <name type="scientific">Echinococcus granulosus</name>
    <name type="common">Hydatid tapeworm</name>
    <dbReference type="NCBI Taxonomy" id="6210"/>
    <lineage>
        <taxon>Eukaryota</taxon>
        <taxon>Metazoa</taxon>
        <taxon>Spiralia</taxon>
        <taxon>Lophotrochozoa</taxon>
        <taxon>Platyhelminthes</taxon>
        <taxon>Cestoda</taxon>
        <taxon>Eucestoda</taxon>
        <taxon>Cyclophyllidea</taxon>
        <taxon>Taeniidae</taxon>
        <taxon>Echinococcus</taxon>
        <taxon>Echinococcus granulosus group</taxon>
    </lineage>
</organism>
<keyword evidence="4 8" id="KW-1133">Transmembrane helix</keyword>
<evidence type="ECO:0000256" key="8">
    <source>
        <dbReference type="SAM" id="Phobius"/>
    </source>
</evidence>
<feature type="transmembrane region" description="Helical" evidence="8">
    <location>
        <begin position="95"/>
        <end position="113"/>
    </location>
</feature>
<dbReference type="GO" id="GO:0016746">
    <property type="term" value="F:acyltransferase activity"/>
    <property type="evidence" value="ECO:0007669"/>
    <property type="project" value="UniProtKB-KW"/>
</dbReference>
<dbReference type="KEGG" id="egl:EGR_07462"/>
<reference evidence="9 10" key="1">
    <citation type="journal article" date="2013" name="Nat. Genet.">
        <title>The genome of the hydatid tapeworm Echinococcus granulosus.</title>
        <authorList>
            <person name="Zheng H."/>
            <person name="Zhang W."/>
            <person name="Zhang L."/>
            <person name="Zhang Z."/>
            <person name="Li J."/>
            <person name="Lu G."/>
            <person name="Zhu Y."/>
            <person name="Wang Y."/>
            <person name="Huang Y."/>
            <person name="Liu J."/>
            <person name="Kang H."/>
            <person name="Chen J."/>
            <person name="Wang L."/>
            <person name="Chen A."/>
            <person name="Yu S."/>
            <person name="Gao Z."/>
            <person name="Jin L."/>
            <person name="Gu W."/>
            <person name="Wang Z."/>
            <person name="Zhao L."/>
            <person name="Shi B."/>
            <person name="Wen H."/>
            <person name="Lin R."/>
            <person name="Jones M.K."/>
            <person name="Brejova B."/>
            <person name="Vinar T."/>
            <person name="Zhao G."/>
            <person name="McManus D.P."/>
            <person name="Chen Z."/>
            <person name="Zhou Y."/>
            <person name="Wang S."/>
        </authorList>
    </citation>
    <scope>NUCLEOTIDE SEQUENCE [LARGE SCALE GENOMIC DNA]</scope>
</reference>
<feature type="transmembrane region" description="Helical" evidence="8">
    <location>
        <begin position="55"/>
        <end position="75"/>
    </location>
</feature>
<feature type="transmembrane region" description="Helical" evidence="8">
    <location>
        <begin position="258"/>
        <end position="277"/>
    </location>
</feature>
<dbReference type="GO" id="GO:0030258">
    <property type="term" value="P:lipid modification"/>
    <property type="evidence" value="ECO:0007669"/>
    <property type="project" value="TreeGrafter"/>
</dbReference>
<accession>W6U9H6</accession>
<proteinExistence type="predicted"/>
<evidence type="ECO:0000256" key="5">
    <source>
        <dbReference type="ARBA" id="ARBA00023136"/>
    </source>
</evidence>
<dbReference type="STRING" id="6210.W6U9H6"/>
<dbReference type="AlphaFoldDB" id="W6U9H6"/>
<sequence>MEVNVGNDWKVEDVQSPVRADKVIFLACMVTCCVFGFFFHKFCNPRKCSPTTRHTLSFCVGYLIAFLCYGVRSGHLLAMSSTVYLLLHIFSPKRAFWTSFLFCLTYSSWAHLYRMKFDYGGYSADVSLPLMVLVQRLTLLTANLLDGHEMVSESKRESDNKKGSVNSNGHPSKDLIIPRLTPIRKEYAVLKVPTPVEFFSYCINFQTVLAGPPLAFKDYKVYIEGTEVDDKHLTVEQRAKFIKNRDTLLQPMNEILKYFLQAVAFLLVYLCICQFFRPSFYLSEAFGKFEFFHKCFYLMFTGFTMRQHYYFAWSVCALSCLAAGFGFHGFDKNGKPDYSLVKSFNFMEAEFPRSIKELMDNWNLQTLRWLRITIFDRTPKSIAVFAVFFVSVLWHGFYPGYYLFFVSMAWFSVIGRMIRKRLRPRILEWLPDTKWVWTPGGQREGTSRAYDLITRIVTYFLVNYTALAFVILSFRDSIVAWSVGTPESRCDRTSSTDKLISSMVNEVLIGFAASNLVDLFFRGGINAWTTLIEPLTINECASMTPDVGCDTASVGRSVIREVCVVAKPVNPSSDPRGGVGAHVHSGAKCSTRCNNCQWTGQIGDWVNGDSVVMHAALKGRGFEAEANVVAPWRRYSMKSQMHSSLHPEQLIEGPTWRLRIIAVRQHLNTSSTPNCEVKVTPMTRCVWFKHCQLITPPRTTPTNRVSRSTAAFATGGLRPLHCHPHLRKQEGTCTRENGMSGFFNKIRSVWRRLHPHILQFLQSSTRGFTAKQHCGNNSFLRDTAIRIVVSLLEHVEVNVIRRLHIPLWLYILGAGIISVLAILLLLATLEPTPNE</sequence>
<evidence type="ECO:0000313" key="9">
    <source>
        <dbReference type="EMBL" id="EUB57655.1"/>
    </source>
</evidence>
<evidence type="ECO:0000313" key="10">
    <source>
        <dbReference type="Proteomes" id="UP000019149"/>
    </source>
</evidence>
<feature type="region of interest" description="Disordered" evidence="7">
    <location>
        <begin position="151"/>
        <end position="173"/>
    </location>
</feature>
<keyword evidence="2" id="KW-0808">Transferase</keyword>
<dbReference type="InterPro" id="IPR049941">
    <property type="entry name" value="LPLAT_7/PORCN-like"/>
</dbReference>
<keyword evidence="10" id="KW-1185">Reference proteome</keyword>
<evidence type="ECO:0000256" key="2">
    <source>
        <dbReference type="ARBA" id="ARBA00022679"/>
    </source>
</evidence>
<evidence type="ECO:0000256" key="7">
    <source>
        <dbReference type="SAM" id="MobiDB-lite"/>
    </source>
</evidence>
<comment type="subcellular location">
    <subcellularLocation>
        <location evidence="1">Membrane</location>
        <topology evidence="1">Multi-pass membrane protein</topology>
    </subcellularLocation>
</comment>
<feature type="transmembrane region" description="Helical" evidence="8">
    <location>
        <begin position="23"/>
        <end position="43"/>
    </location>
</feature>
<dbReference type="Pfam" id="PF03062">
    <property type="entry name" value="MBOAT"/>
    <property type="match status" value="1"/>
</dbReference>
<evidence type="ECO:0000256" key="3">
    <source>
        <dbReference type="ARBA" id="ARBA00022692"/>
    </source>
</evidence>
<feature type="transmembrane region" description="Helical" evidence="8">
    <location>
        <begin position="807"/>
        <end position="829"/>
    </location>
</feature>